<dbReference type="Pfam" id="PF00346">
    <property type="entry name" value="Complex1_49kDa"/>
    <property type="match status" value="1"/>
</dbReference>
<organism evidence="3 4">
    <name type="scientific">Roseomonas marmotae</name>
    <dbReference type="NCBI Taxonomy" id="2768161"/>
    <lineage>
        <taxon>Bacteria</taxon>
        <taxon>Pseudomonadati</taxon>
        <taxon>Pseudomonadota</taxon>
        <taxon>Alphaproteobacteria</taxon>
        <taxon>Acetobacterales</taxon>
        <taxon>Roseomonadaceae</taxon>
        <taxon>Roseomonas</taxon>
    </lineage>
</organism>
<evidence type="ECO:0000313" key="3">
    <source>
        <dbReference type="EMBL" id="MBO1073593.1"/>
    </source>
</evidence>
<dbReference type="EMBL" id="JACTNF010000002">
    <property type="protein sequence ID" value="MBO1073593.1"/>
    <property type="molecule type" value="Genomic_DNA"/>
</dbReference>
<dbReference type="InterPro" id="IPR001501">
    <property type="entry name" value="Ni-dep_hyd_lsu"/>
</dbReference>
<feature type="domain" description="NADH-quinone oxidoreductase subunit D" evidence="2">
    <location>
        <begin position="267"/>
        <end position="418"/>
    </location>
</feature>
<gene>
    <name evidence="3" type="ORF">IAI60_03105</name>
</gene>
<evidence type="ECO:0000256" key="1">
    <source>
        <dbReference type="ARBA" id="ARBA00023002"/>
    </source>
</evidence>
<name>A0ABS3KAB7_9PROT</name>
<keyword evidence="4" id="KW-1185">Reference proteome</keyword>
<dbReference type="InterPro" id="IPR029014">
    <property type="entry name" value="NiFe-Hase_large"/>
</dbReference>
<protein>
    <submittedName>
        <fullName evidence="3">Hydrogenase expression protein HypE</fullName>
    </submittedName>
</protein>
<dbReference type="InterPro" id="IPR037232">
    <property type="entry name" value="NADH_quin_OxRdtase_su_C/D-like"/>
</dbReference>
<dbReference type="RefSeq" id="WP_207445202.1">
    <property type="nucleotide sequence ID" value="NZ_CP061091.1"/>
</dbReference>
<dbReference type="Gene3D" id="1.10.645.10">
    <property type="entry name" value="Cytochrome-c3 Hydrogenase, chain B"/>
    <property type="match status" value="1"/>
</dbReference>
<keyword evidence="1" id="KW-0560">Oxidoreductase</keyword>
<proteinExistence type="predicted"/>
<dbReference type="InterPro" id="IPR052197">
    <property type="entry name" value="ComplexI_49kDa-like"/>
</dbReference>
<dbReference type="SUPFAM" id="SSF56762">
    <property type="entry name" value="HydB/Nqo4-like"/>
    <property type="match status" value="1"/>
</dbReference>
<dbReference type="InterPro" id="IPR001135">
    <property type="entry name" value="NADH_Q_OxRdtase_suD"/>
</dbReference>
<comment type="caution">
    <text evidence="3">The sequence shown here is derived from an EMBL/GenBank/DDBJ whole genome shotgun (WGS) entry which is preliminary data.</text>
</comment>
<sequence>MSAAGLIRAAPAQASRRHLLDAGAWAALPMALAAEPGLEFLGLWGEPGLVHAAFREGGTVLLASLAVPEGRYPALSPARPGAAWFERTVEDLWGLAAEGGDPRPWLDHGRWAVRAPLSAHPGHLAGEPPQPEFRPVEGEGLYQYPIGPILPRGGPGHWRAHLQGETVRALEARLGYGHQGLHSLMLGRTPQAATRLVARISAEATVAHAWAFSAAAEAAMGIEAPPRAALLRLVMAEVERLACHLSDWGEAMGLIGLGWAQARCALLREGLLRAQEAAFGRRLLLDMILPGGVAADIAPGGEAALLDALAALERELPTLQAVQDEHAGVQDRLRGLGVTPPALVEALAPGGPAGRAAGRGFDARHDMPYAPYPGFSFSVPLSAAGDAESRLRLRLRELPESLGLIRAALARLEPGSIAVPLPVGTGEGLAVVESAHGEVLHWLALDQAGLIRACFPRDPAWMQAPLLEAAMIGEALGDLSLCRASINPSLRGIDL</sequence>
<accession>A0ABS3KAB7</accession>
<dbReference type="Pfam" id="PF00374">
    <property type="entry name" value="NiFeSe_Hases"/>
    <property type="match status" value="1"/>
</dbReference>
<dbReference type="PANTHER" id="PTHR43485:SF1">
    <property type="entry name" value="FORMATE HYDROGENLYASE SUBUNIT 5-RELATED"/>
    <property type="match status" value="1"/>
</dbReference>
<evidence type="ECO:0000259" key="2">
    <source>
        <dbReference type="Pfam" id="PF00346"/>
    </source>
</evidence>
<dbReference type="PANTHER" id="PTHR43485">
    <property type="entry name" value="HYDROGENASE-4 COMPONENT G"/>
    <property type="match status" value="1"/>
</dbReference>
<dbReference type="SUPFAM" id="SSF143243">
    <property type="entry name" value="Nqo5-like"/>
    <property type="match status" value="1"/>
</dbReference>
<reference evidence="3 4" key="1">
    <citation type="submission" date="2020-09" db="EMBL/GenBank/DDBJ databases">
        <title>Roseomonas.</title>
        <authorList>
            <person name="Zhu W."/>
        </authorList>
    </citation>
    <scope>NUCLEOTIDE SEQUENCE [LARGE SCALE GENOMIC DNA]</scope>
    <source>
        <strain evidence="3 4">1311</strain>
    </source>
</reference>
<dbReference type="Proteomes" id="UP001518990">
    <property type="component" value="Unassembled WGS sequence"/>
</dbReference>
<evidence type="ECO:0000313" key="4">
    <source>
        <dbReference type="Proteomes" id="UP001518990"/>
    </source>
</evidence>